<feature type="domain" description="LysM" evidence="3">
    <location>
        <begin position="263"/>
        <end position="307"/>
    </location>
</feature>
<gene>
    <name evidence="4" type="ORF">G9U52_20625</name>
</gene>
<comment type="caution">
    <text evidence="4">The sequence shown here is derived from an EMBL/GenBank/DDBJ whole genome shotgun (WGS) entry which is preliminary data.</text>
</comment>
<dbReference type="Gene3D" id="2.20.230.10">
    <property type="entry name" value="Resuscitation-promoting factor rpfb"/>
    <property type="match status" value="1"/>
</dbReference>
<dbReference type="SMART" id="SM00257">
    <property type="entry name" value="LysM"/>
    <property type="match status" value="1"/>
</dbReference>
<dbReference type="PANTHER" id="PTHR21666">
    <property type="entry name" value="PEPTIDASE-RELATED"/>
    <property type="match status" value="1"/>
</dbReference>
<keyword evidence="5" id="KW-1185">Reference proteome</keyword>
<dbReference type="CDD" id="cd00118">
    <property type="entry name" value="LysM"/>
    <property type="match status" value="1"/>
</dbReference>
<dbReference type="SUPFAM" id="SSF51261">
    <property type="entry name" value="Duplicated hybrid motif"/>
    <property type="match status" value="1"/>
</dbReference>
<dbReference type="InterPro" id="IPR036779">
    <property type="entry name" value="LysM_dom_sf"/>
</dbReference>
<proteinExistence type="predicted"/>
<dbReference type="RefSeq" id="WP_166152513.1">
    <property type="nucleotide sequence ID" value="NZ_JAAOIW010000007.1"/>
</dbReference>
<dbReference type="PANTHER" id="PTHR21666:SF270">
    <property type="entry name" value="MUREIN HYDROLASE ACTIVATOR ENVC"/>
    <property type="match status" value="1"/>
</dbReference>
<accession>A0ABX0J7B3</accession>
<reference evidence="4" key="1">
    <citation type="submission" date="2020-03" db="EMBL/GenBank/DDBJ databases">
        <title>Draft sequencing of Paenibacilllus sp. S3N08.</title>
        <authorList>
            <person name="Kim D.-U."/>
        </authorList>
    </citation>
    <scope>NUCLEOTIDE SEQUENCE</scope>
    <source>
        <strain evidence="4">S3N08</strain>
    </source>
</reference>
<name>A0ABX0J7B3_9BACL</name>
<evidence type="ECO:0000313" key="5">
    <source>
        <dbReference type="Proteomes" id="UP001165962"/>
    </source>
</evidence>
<dbReference type="InterPro" id="IPR018392">
    <property type="entry name" value="LysM"/>
</dbReference>
<evidence type="ECO:0000259" key="3">
    <source>
        <dbReference type="PROSITE" id="PS51782"/>
    </source>
</evidence>
<dbReference type="InterPro" id="IPR011055">
    <property type="entry name" value="Dup_hybrid_motif"/>
</dbReference>
<feature type="domain" description="G5" evidence="2">
    <location>
        <begin position="313"/>
        <end position="394"/>
    </location>
</feature>
<keyword evidence="1" id="KW-0732">Signal</keyword>
<dbReference type="Pfam" id="PF07501">
    <property type="entry name" value="G5"/>
    <property type="match status" value="1"/>
</dbReference>
<sequence>MAFFQKMGWLKKLLDNSQRNLSNTPFHHLALKLRVKPIKEQQVPLQLAEPRAYQGLLIHKWTLVKTVSVATIISAVVWSGNSYIASNMIQVVHVSVDGQNIGTVSDQAIVEQFEAAKVKEIATNSSNLRMIVKEPEVTYTTERAFMATPNDKQVLERLASYITAYPIGTELLVDGQKVGVLKNPETANELLEQIKSNALVKKKDPNQVRILSASPSEPAEETILQKVEFVQKVELKDIPIQPQDVANPDELRQKLETGNVQPVQYTVVQGDCVSCIASKLNISKQVIYQNNPTVVDDKLKIGQKLDLTVLQPTLAVRTVEKVIEKQEIQFDTEYEKDNNMMLGTDEVLKQGKNGLKKISVMVTKINGIMIEETIQGEEIVEQPVKALVRKGTKVITGEGTGKYAWPVIGSKVSSTFGYRWGALHKGIDLTSSNKTILASDTGKVSFTGNGGGYGNYIIIDHLNGYKTLYGHLSSIQTSVGQIVEKGEKIGIMGSTGNSTGVHLHFEVIRNDVSENPSKYLNR</sequence>
<dbReference type="CDD" id="cd12797">
    <property type="entry name" value="M23_peptidase"/>
    <property type="match status" value="1"/>
</dbReference>
<evidence type="ECO:0000256" key="1">
    <source>
        <dbReference type="ARBA" id="ARBA00022729"/>
    </source>
</evidence>
<evidence type="ECO:0000313" key="4">
    <source>
        <dbReference type="EMBL" id="NHN32249.1"/>
    </source>
</evidence>
<dbReference type="EMBL" id="JAAOIW010000007">
    <property type="protein sequence ID" value="NHN32249.1"/>
    <property type="molecule type" value="Genomic_DNA"/>
</dbReference>
<dbReference type="InterPro" id="IPR011098">
    <property type="entry name" value="G5_dom"/>
</dbReference>
<protein>
    <submittedName>
        <fullName evidence="4">M23 family metallopeptidase</fullName>
    </submittedName>
</protein>
<dbReference type="Pfam" id="PF01476">
    <property type="entry name" value="LysM"/>
    <property type="match status" value="1"/>
</dbReference>
<dbReference type="Gene3D" id="3.10.350.10">
    <property type="entry name" value="LysM domain"/>
    <property type="match status" value="1"/>
</dbReference>
<dbReference type="Proteomes" id="UP001165962">
    <property type="component" value="Unassembled WGS sequence"/>
</dbReference>
<evidence type="ECO:0000259" key="2">
    <source>
        <dbReference type="PROSITE" id="PS51109"/>
    </source>
</evidence>
<dbReference type="PROSITE" id="PS51109">
    <property type="entry name" value="G5"/>
    <property type="match status" value="1"/>
</dbReference>
<dbReference type="InterPro" id="IPR050570">
    <property type="entry name" value="Cell_wall_metabolism_enzyme"/>
</dbReference>
<dbReference type="Pfam" id="PF01551">
    <property type="entry name" value="Peptidase_M23"/>
    <property type="match status" value="1"/>
</dbReference>
<dbReference type="InterPro" id="IPR016047">
    <property type="entry name" value="M23ase_b-sheet_dom"/>
</dbReference>
<dbReference type="PROSITE" id="PS51782">
    <property type="entry name" value="LYSM"/>
    <property type="match status" value="1"/>
</dbReference>
<dbReference type="Gene3D" id="2.70.70.10">
    <property type="entry name" value="Glucose Permease (Domain IIA)"/>
    <property type="match status" value="1"/>
</dbReference>
<dbReference type="SUPFAM" id="SSF54106">
    <property type="entry name" value="LysM domain"/>
    <property type="match status" value="1"/>
</dbReference>
<organism evidence="4 5">
    <name type="scientific">Paenibacillus agricola</name>
    <dbReference type="NCBI Taxonomy" id="2716264"/>
    <lineage>
        <taxon>Bacteria</taxon>
        <taxon>Bacillati</taxon>
        <taxon>Bacillota</taxon>
        <taxon>Bacilli</taxon>
        <taxon>Bacillales</taxon>
        <taxon>Paenibacillaceae</taxon>
        <taxon>Paenibacillus</taxon>
    </lineage>
</organism>
<dbReference type="SMART" id="SM01208">
    <property type="entry name" value="G5"/>
    <property type="match status" value="1"/>
</dbReference>